<dbReference type="EMBL" id="NVSR01000126">
    <property type="protein sequence ID" value="PCI24200.1"/>
    <property type="molecule type" value="Genomic_DNA"/>
</dbReference>
<name>A0A2A4SS71_9DELT</name>
<reference evidence="2" key="1">
    <citation type="submission" date="2017-08" db="EMBL/GenBank/DDBJ databases">
        <title>A dynamic microbial community with high functional redundancy inhabits the cold, oxic subseafloor aquifer.</title>
        <authorList>
            <person name="Tully B.J."/>
            <person name="Wheat C.G."/>
            <person name="Glazer B.T."/>
            <person name="Huber J.A."/>
        </authorList>
    </citation>
    <scope>NUCLEOTIDE SEQUENCE [LARGE SCALE GENOMIC DNA]</scope>
</reference>
<protein>
    <recommendedName>
        <fullName evidence="3">DUF3108 domain-containing protein</fullName>
    </recommendedName>
</protein>
<dbReference type="AlphaFoldDB" id="A0A2A4SS71"/>
<comment type="caution">
    <text evidence="1">The sequence shown here is derived from an EMBL/GenBank/DDBJ whole genome shotgun (WGS) entry which is preliminary data.</text>
</comment>
<gene>
    <name evidence="1" type="ORF">COB67_11810</name>
</gene>
<evidence type="ECO:0000313" key="2">
    <source>
        <dbReference type="Proteomes" id="UP000218113"/>
    </source>
</evidence>
<accession>A0A2A4SS71</accession>
<dbReference type="Gene3D" id="2.40.360.20">
    <property type="match status" value="1"/>
</dbReference>
<proteinExistence type="predicted"/>
<evidence type="ECO:0008006" key="3">
    <source>
        <dbReference type="Google" id="ProtNLM"/>
    </source>
</evidence>
<evidence type="ECO:0000313" key="1">
    <source>
        <dbReference type="EMBL" id="PCI24200.1"/>
    </source>
</evidence>
<dbReference type="Proteomes" id="UP000218113">
    <property type="component" value="Unassembled WGS sequence"/>
</dbReference>
<organism evidence="1 2">
    <name type="scientific">SAR324 cluster bacterium</name>
    <dbReference type="NCBI Taxonomy" id="2024889"/>
    <lineage>
        <taxon>Bacteria</taxon>
        <taxon>Deltaproteobacteria</taxon>
        <taxon>SAR324 cluster</taxon>
    </lineage>
</organism>
<sequence length="218" mass="25035">MFIYYIIAGARIMKNYLLLLLISFSVLLIGCSQQKPVQAEFNEFYPAGSIWKEKRTFADGSQDIFEFQVLRERTFEGKAVMALHLVGEDKIKFYDKHSLNFIAQQVDGKTVMASLPDDGRYQWPLEVGKKWTVTFQFKMAGRKSFPVSKHYEVEAFEKVTVPAGTFDAFRVRGISGKKVKSTILLWWAPEVNMTVKIEYFKGDKNIITYETVTLPTLG</sequence>